<organism evidence="2 3">
    <name type="scientific">Gossypium tomentosum</name>
    <name type="common">Hawaiian cotton</name>
    <name type="synonym">Gossypium sandvicense</name>
    <dbReference type="NCBI Taxonomy" id="34277"/>
    <lineage>
        <taxon>Eukaryota</taxon>
        <taxon>Viridiplantae</taxon>
        <taxon>Streptophyta</taxon>
        <taxon>Embryophyta</taxon>
        <taxon>Tracheophyta</taxon>
        <taxon>Spermatophyta</taxon>
        <taxon>Magnoliopsida</taxon>
        <taxon>eudicotyledons</taxon>
        <taxon>Gunneridae</taxon>
        <taxon>Pentapetalae</taxon>
        <taxon>rosids</taxon>
        <taxon>malvids</taxon>
        <taxon>Malvales</taxon>
        <taxon>Malvaceae</taxon>
        <taxon>Malvoideae</taxon>
        <taxon>Gossypium</taxon>
    </lineage>
</organism>
<feature type="signal peptide" evidence="1">
    <location>
        <begin position="1"/>
        <end position="24"/>
    </location>
</feature>
<evidence type="ECO:0008006" key="4">
    <source>
        <dbReference type="Google" id="ProtNLM"/>
    </source>
</evidence>
<reference evidence="2 3" key="1">
    <citation type="submission" date="2019-07" db="EMBL/GenBank/DDBJ databases">
        <title>WGS assembly of Gossypium tomentosum.</title>
        <authorList>
            <person name="Chen Z.J."/>
            <person name="Sreedasyam A."/>
            <person name="Ando A."/>
            <person name="Song Q."/>
            <person name="De L."/>
            <person name="Hulse-Kemp A."/>
            <person name="Ding M."/>
            <person name="Ye W."/>
            <person name="Kirkbride R."/>
            <person name="Jenkins J."/>
            <person name="Plott C."/>
            <person name="Lovell J."/>
            <person name="Lin Y.-M."/>
            <person name="Vaughn R."/>
            <person name="Liu B."/>
            <person name="Li W."/>
            <person name="Simpson S."/>
            <person name="Scheffler B."/>
            <person name="Saski C."/>
            <person name="Grover C."/>
            <person name="Hu G."/>
            <person name="Conover J."/>
            <person name="Carlson J."/>
            <person name="Shu S."/>
            <person name="Boston L."/>
            <person name="Williams M."/>
            <person name="Peterson D."/>
            <person name="Mcgee K."/>
            <person name="Jones D."/>
            <person name="Wendel J."/>
            <person name="Stelly D."/>
            <person name="Grimwood J."/>
            <person name="Schmutz J."/>
        </authorList>
    </citation>
    <scope>NUCLEOTIDE SEQUENCE [LARGE SCALE GENOMIC DNA]</scope>
    <source>
        <strain evidence="2">7179.01</strain>
    </source>
</reference>
<proteinExistence type="predicted"/>
<evidence type="ECO:0000256" key="1">
    <source>
        <dbReference type="SAM" id="SignalP"/>
    </source>
</evidence>
<dbReference type="Proteomes" id="UP000322667">
    <property type="component" value="Chromosome D04"/>
</dbReference>
<keyword evidence="3" id="KW-1185">Reference proteome</keyword>
<evidence type="ECO:0000313" key="3">
    <source>
        <dbReference type="Proteomes" id="UP000322667"/>
    </source>
</evidence>
<name>A0A5D2LEF0_GOSTO</name>
<gene>
    <name evidence="2" type="ORF">ES332_D04G153700v1</name>
</gene>
<accession>A0A5D2LEF0</accession>
<feature type="chain" id="PRO_5022948762" description="Secreted protein" evidence="1">
    <location>
        <begin position="25"/>
        <end position="92"/>
    </location>
</feature>
<dbReference type="AlphaFoldDB" id="A0A5D2LEF0"/>
<dbReference type="EMBL" id="CM017626">
    <property type="protein sequence ID" value="TYH77426.1"/>
    <property type="molecule type" value="Genomic_DNA"/>
</dbReference>
<protein>
    <recommendedName>
        <fullName evidence="4">Secreted protein</fullName>
    </recommendedName>
</protein>
<sequence>MLRRILFQIWILFQIFNSSCRVKGRVVQVAGREKISCSKLTDMSFLAMDLKLALQIMQQQLEMDDEYEGNVGVCVCLVFEVWRWTPIFSCFL</sequence>
<keyword evidence="1" id="KW-0732">Signal</keyword>
<evidence type="ECO:0000313" key="2">
    <source>
        <dbReference type="EMBL" id="TYH77426.1"/>
    </source>
</evidence>